<evidence type="ECO:0008006" key="3">
    <source>
        <dbReference type="Google" id="ProtNLM"/>
    </source>
</evidence>
<dbReference type="NCBIfam" id="TIGR01175">
    <property type="entry name" value="pilM"/>
    <property type="match status" value="1"/>
</dbReference>
<sequence length="367" mass="41263">MRFKNTIFSNIYGNPSAFGLDLSDFSIKIAQLKKRRKFFELKSYNRIPMPEGVVEGGIIKNEKKLIDILRKSTSTVKGGSIKTPYTVCSLPEQHGFIKIIQLPKMKPEEVKQAIRWEAEANIPFSLDEVYLGWHIIPLKRRDDRMEVLISAVPKNLVDEYLGVFREANIEPIVFEIESTATARSLIKDEFSSKPVLVIDLGFTRTSFIIFAGQSIRFTSSISTVCTKEFIDAIAGKLNTSLKEPQLSKIKIDLSKKEEGGKIFNALIPCLTKLIDKIKDCVIFYQESNEHSLDYKEGISEIIICGGGAHLKGLSQYLSARLKIPVKLGNPWVNIPYSKNKIPAIPYDESPDYATVLGLALRGIEIKC</sequence>
<comment type="caution">
    <text evidence="1">The sequence shown here is derived from an EMBL/GenBank/DDBJ whole genome shotgun (WGS) entry which is preliminary data.</text>
</comment>
<evidence type="ECO:0000313" key="1">
    <source>
        <dbReference type="EMBL" id="OGZ33095.1"/>
    </source>
</evidence>
<name>A0A1G2F4V7_9BACT</name>
<dbReference type="SUPFAM" id="SSF53067">
    <property type="entry name" value="Actin-like ATPase domain"/>
    <property type="match status" value="2"/>
</dbReference>
<dbReference type="Gene3D" id="3.30.1490.300">
    <property type="match status" value="1"/>
</dbReference>
<dbReference type="PIRSF" id="PIRSF019169">
    <property type="entry name" value="PilM"/>
    <property type="match status" value="1"/>
</dbReference>
<gene>
    <name evidence="1" type="ORF">A2V69_02790</name>
</gene>
<dbReference type="CDD" id="cd24049">
    <property type="entry name" value="ASKHA_NBD_PilM"/>
    <property type="match status" value="1"/>
</dbReference>
<protein>
    <recommendedName>
        <fullName evidence="3">SHS2 domain-containing protein</fullName>
    </recommendedName>
</protein>
<reference evidence="1 2" key="1">
    <citation type="journal article" date="2016" name="Nat. Commun.">
        <title>Thousands of microbial genomes shed light on interconnected biogeochemical processes in an aquifer system.</title>
        <authorList>
            <person name="Anantharaman K."/>
            <person name="Brown C.T."/>
            <person name="Hug L.A."/>
            <person name="Sharon I."/>
            <person name="Castelle C.J."/>
            <person name="Probst A.J."/>
            <person name="Thomas B.C."/>
            <person name="Singh A."/>
            <person name="Wilkins M.J."/>
            <person name="Karaoz U."/>
            <person name="Brodie E.L."/>
            <person name="Williams K.H."/>
            <person name="Hubbard S.S."/>
            <person name="Banfield J.F."/>
        </authorList>
    </citation>
    <scope>NUCLEOTIDE SEQUENCE [LARGE SCALE GENOMIC DNA]</scope>
</reference>
<organism evidence="1 2">
    <name type="scientific">Candidatus Portnoybacteria bacterium RBG_13_40_8</name>
    <dbReference type="NCBI Taxonomy" id="1801990"/>
    <lineage>
        <taxon>Bacteria</taxon>
        <taxon>Candidatus Portnoyibacteriota</taxon>
    </lineage>
</organism>
<dbReference type="Proteomes" id="UP000177810">
    <property type="component" value="Unassembled WGS sequence"/>
</dbReference>
<dbReference type="Pfam" id="PF11104">
    <property type="entry name" value="PilM_2"/>
    <property type="match status" value="1"/>
</dbReference>
<dbReference type="InterPro" id="IPR050696">
    <property type="entry name" value="FtsA/MreB"/>
</dbReference>
<evidence type="ECO:0000313" key="2">
    <source>
        <dbReference type="Proteomes" id="UP000177810"/>
    </source>
</evidence>
<dbReference type="PANTHER" id="PTHR32432:SF3">
    <property type="entry name" value="ETHANOLAMINE UTILIZATION PROTEIN EUTJ"/>
    <property type="match status" value="1"/>
</dbReference>
<dbReference type="InterPro" id="IPR043129">
    <property type="entry name" value="ATPase_NBD"/>
</dbReference>
<accession>A0A1G2F4V7</accession>
<dbReference type="Gene3D" id="3.30.420.40">
    <property type="match status" value="2"/>
</dbReference>
<proteinExistence type="predicted"/>
<dbReference type="STRING" id="1801990.A2V69_02790"/>
<dbReference type="InterPro" id="IPR005883">
    <property type="entry name" value="PilM"/>
</dbReference>
<dbReference type="PANTHER" id="PTHR32432">
    <property type="entry name" value="CELL DIVISION PROTEIN FTSA-RELATED"/>
    <property type="match status" value="1"/>
</dbReference>
<dbReference type="AlphaFoldDB" id="A0A1G2F4V7"/>
<dbReference type="EMBL" id="MHMT01000005">
    <property type="protein sequence ID" value="OGZ33095.1"/>
    <property type="molecule type" value="Genomic_DNA"/>
</dbReference>